<evidence type="ECO:0000256" key="3">
    <source>
        <dbReference type="ARBA" id="ARBA00023242"/>
    </source>
</evidence>
<dbReference type="GO" id="GO:0005666">
    <property type="term" value="C:RNA polymerase III complex"/>
    <property type="evidence" value="ECO:0007669"/>
    <property type="project" value="TreeGrafter"/>
</dbReference>
<evidence type="ECO:0000313" key="6">
    <source>
        <dbReference type="Proteomes" id="UP000777482"/>
    </source>
</evidence>
<comment type="caution">
    <text evidence="5">The sequence shown here is derived from an EMBL/GenBank/DDBJ whole genome shotgun (WGS) entry which is preliminary data.</text>
</comment>
<comment type="subcellular location">
    <subcellularLocation>
        <location evidence="1">Nucleus</location>
    </subcellularLocation>
</comment>
<keyword evidence="3" id="KW-0539">Nucleus</keyword>
<reference evidence="5 6" key="1">
    <citation type="submission" date="2020-11" db="EMBL/GenBank/DDBJ databases">
        <title>Kefir isolates.</title>
        <authorList>
            <person name="Marcisauskas S."/>
            <person name="Kim Y."/>
            <person name="Blasche S."/>
        </authorList>
    </citation>
    <scope>NUCLEOTIDE SEQUENCE [LARGE SCALE GENOMIC DNA]</scope>
    <source>
        <strain evidence="5 6">KR</strain>
    </source>
</reference>
<protein>
    <recommendedName>
        <fullName evidence="7">DNA-directed RNA polymerase III subunit</fullName>
    </recommendedName>
</protein>
<name>A0A9P6W8Y9_RHOMI</name>
<evidence type="ECO:0000313" key="5">
    <source>
        <dbReference type="EMBL" id="KAG0665903.1"/>
    </source>
</evidence>
<accession>A0A9P6W8Y9</accession>
<comment type="similarity">
    <text evidence="2">Belongs to the eukaryotic RPC7 RNA polymerase subunit family.</text>
</comment>
<keyword evidence="6" id="KW-1185">Reference proteome</keyword>
<dbReference type="EMBL" id="PUHQ01000007">
    <property type="protein sequence ID" value="KAG0665903.1"/>
    <property type="molecule type" value="Genomic_DNA"/>
</dbReference>
<feature type="region of interest" description="Disordered" evidence="4">
    <location>
        <begin position="1"/>
        <end position="28"/>
    </location>
</feature>
<feature type="compositionally biased region" description="Gly residues" evidence="4">
    <location>
        <begin position="1"/>
        <end position="18"/>
    </location>
</feature>
<evidence type="ECO:0000256" key="2">
    <source>
        <dbReference type="ARBA" id="ARBA00008352"/>
    </source>
</evidence>
<dbReference type="PANTHER" id="PTHR15367:SF2">
    <property type="entry name" value="DNA-DIRECTED RNA POLYMERASE III SUBUNIT"/>
    <property type="match status" value="1"/>
</dbReference>
<dbReference type="AlphaFoldDB" id="A0A9P6W8Y9"/>
<proteinExistence type="inferred from homology"/>
<organism evidence="5 6">
    <name type="scientific">Rhodotorula mucilaginosa</name>
    <name type="common">Yeast</name>
    <name type="synonym">Rhodotorula rubra</name>
    <dbReference type="NCBI Taxonomy" id="5537"/>
    <lineage>
        <taxon>Eukaryota</taxon>
        <taxon>Fungi</taxon>
        <taxon>Dikarya</taxon>
        <taxon>Basidiomycota</taxon>
        <taxon>Pucciniomycotina</taxon>
        <taxon>Microbotryomycetes</taxon>
        <taxon>Sporidiobolales</taxon>
        <taxon>Sporidiobolaceae</taxon>
        <taxon>Rhodotorula</taxon>
    </lineage>
</organism>
<dbReference type="OrthoDB" id="5377312at2759"/>
<dbReference type="InterPro" id="IPR024661">
    <property type="entry name" value="RNA_pol_III_Rpc31"/>
</dbReference>
<feature type="region of interest" description="Disordered" evidence="4">
    <location>
        <begin position="149"/>
        <end position="233"/>
    </location>
</feature>
<dbReference type="Proteomes" id="UP000777482">
    <property type="component" value="Unassembled WGS sequence"/>
</dbReference>
<evidence type="ECO:0000256" key="1">
    <source>
        <dbReference type="ARBA" id="ARBA00004123"/>
    </source>
</evidence>
<feature type="compositionally biased region" description="Acidic residues" evidence="4">
    <location>
        <begin position="170"/>
        <end position="217"/>
    </location>
</feature>
<evidence type="ECO:0008006" key="7">
    <source>
        <dbReference type="Google" id="ProtNLM"/>
    </source>
</evidence>
<sequence>MASRGGRGGGRGGRGGASGKPQPPMGHLQYAEIIEQSKQGTDVLYPVRAMASSVSLAQPMELPETEYPTEREARIAKRHNEMVNEMKFTPYWIDPPMRATTEIERWSDQFKPKTASAATAVAALRTVHAARQYDKELLPPSAFEAIFEKKPRGKSTVKDRKTLNAGGILEGDDDAEVDEEEEDEPEDAEGLEEEEEDEGDNDYEMDYFDNGEEDDFENLGGGGGGDDDGGVMD</sequence>
<feature type="compositionally biased region" description="Basic and acidic residues" evidence="4">
    <location>
        <begin position="149"/>
        <end position="162"/>
    </location>
</feature>
<dbReference type="PANTHER" id="PTHR15367">
    <property type="entry name" value="DNA-DIRECTED RNA POLYMERASE III"/>
    <property type="match status" value="1"/>
</dbReference>
<gene>
    <name evidence="5" type="ORF">C6P46_005997</name>
</gene>
<evidence type="ECO:0000256" key="4">
    <source>
        <dbReference type="SAM" id="MobiDB-lite"/>
    </source>
</evidence>
<dbReference type="GO" id="GO:0006383">
    <property type="term" value="P:transcription by RNA polymerase III"/>
    <property type="evidence" value="ECO:0007669"/>
    <property type="project" value="InterPro"/>
</dbReference>